<evidence type="ECO:0000256" key="1">
    <source>
        <dbReference type="PROSITE-ProRule" id="PRU00339"/>
    </source>
</evidence>
<dbReference type="Gene3D" id="1.25.40.10">
    <property type="entry name" value="Tetratricopeptide repeat domain"/>
    <property type="match status" value="4"/>
</dbReference>
<dbReference type="Pfam" id="PF13432">
    <property type="entry name" value="TPR_16"/>
    <property type="match status" value="1"/>
</dbReference>
<proteinExistence type="predicted"/>
<feature type="repeat" description="TPR" evidence="1">
    <location>
        <begin position="274"/>
        <end position="307"/>
    </location>
</feature>
<dbReference type="EMBL" id="GG666533">
    <property type="protein sequence ID" value="EEN58193.1"/>
    <property type="molecule type" value="Genomic_DNA"/>
</dbReference>
<dbReference type="PROSITE" id="PS50005">
    <property type="entry name" value="TPR"/>
    <property type="match status" value="8"/>
</dbReference>
<feature type="domain" description="Beta-lactamase-related" evidence="3">
    <location>
        <begin position="662"/>
        <end position="777"/>
    </location>
</feature>
<dbReference type="InParanoid" id="C3YN87"/>
<dbReference type="InterPro" id="IPR006597">
    <property type="entry name" value="Sel1-like"/>
</dbReference>
<accession>C3YN87</accession>
<feature type="repeat" description="TPR" evidence="1">
    <location>
        <begin position="520"/>
        <end position="553"/>
    </location>
</feature>
<evidence type="ECO:0000259" key="3">
    <source>
        <dbReference type="Pfam" id="PF00144"/>
    </source>
</evidence>
<feature type="repeat" description="TPR" evidence="1">
    <location>
        <begin position="318"/>
        <end position="351"/>
    </location>
</feature>
<feature type="region of interest" description="Disordered" evidence="2">
    <location>
        <begin position="1"/>
        <end position="42"/>
    </location>
</feature>
<organism>
    <name type="scientific">Branchiostoma floridae</name>
    <name type="common">Florida lancelet</name>
    <name type="synonym">Amphioxus</name>
    <dbReference type="NCBI Taxonomy" id="7739"/>
    <lineage>
        <taxon>Eukaryota</taxon>
        <taxon>Metazoa</taxon>
        <taxon>Chordata</taxon>
        <taxon>Cephalochordata</taxon>
        <taxon>Leptocardii</taxon>
        <taxon>Amphioxiformes</taxon>
        <taxon>Branchiostomatidae</taxon>
        <taxon>Branchiostoma</taxon>
    </lineage>
</organism>
<name>C3YN87_BRAFL</name>
<feature type="repeat" description="TPR" evidence="1">
    <location>
        <begin position="432"/>
        <end position="465"/>
    </location>
</feature>
<dbReference type="SUPFAM" id="SSF56601">
    <property type="entry name" value="beta-lactamase/transpeptidase-like"/>
    <property type="match status" value="1"/>
</dbReference>
<dbReference type="PROSITE" id="PS50293">
    <property type="entry name" value="TPR_REGION"/>
    <property type="match status" value="3"/>
</dbReference>
<dbReference type="SMART" id="SM00671">
    <property type="entry name" value="SEL1"/>
    <property type="match status" value="6"/>
</dbReference>
<dbReference type="PANTHER" id="PTHR19959">
    <property type="entry name" value="KINESIN LIGHT CHAIN"/>
    <property type="match status" value="1"/>
</dbReference>
<dbReference type="eggNOG" id="KOG4626">
    <property type="taxonomic scope" value="Eukaryota"/>
</dbReference>
<dbReference type="InterPro" id="IPR001466">
    <property type="entry name" value="Beta-lactam-related"/>
</dbReference>
<feature type="repeat" description="TPR" evidence="1">
    <location>
        <begin position="362"/>
        <end position="395"/>
    </location>
</feature>
<dbReference type="PANTHER" id="PTHR19959:SF119">
    <property type="entry name" value="FUNGAL LIPASE-LIKE DOMAIN-CONTAINING PROTEIN"/>
    <property type="match status" value="1"/>
</dbReference>
<feature type="repeat" description="TPR" evidence="1">
    <location>
        <begin position="564"/>
        <end position="597"/>
    </location>
</feature>
<feature type="repeat" description="TPR" evidence="1">
    <location>
        <begin position="476"/>
        <end position="509"/>
    </location>
</feature>
<feature type="repeat" description="TPR" evidence="1">
    <location>
        <begin position="608"/>
        <end position="641"/>
    </location>
</feature>
<dbReference type="Gene3D" id="3.40.710.10">
    <property type="entry name" value="DD-peptidase/beta-lactamase superfamily"/>
    <property type="match status" value="1"/>
</dbReference>
<feature type="compositionally biased region" description="Polar residues" evidence="2">
    <location>
        <begin position="29"/>
        <end position="39"/>
    </location>
</feature>
<dbReference type="InterPro" id="IPR011990">
    <property type="entry name" value="TPR-like_helical_dom_sf"/>
</dbReference>
<evidence type="ECO:0000256" key="2">
    <source>
        <dbReference type="SAM" id="MobiDB-lite"/>
    </source>
</evidence>
<evidence type="ECO:0000313" key="4">
    <source>
        <dbReference type="EMBL" id="EEN58193.1"/>
    </source>
</evidence>
<keyword evidence="1" id="KW-0802">TPR repeat</keyword>
<dbReference type="Pfam" id="PF00144">
    <property type="entry name" value="Beta-lactamase"/>
    <property type="match status" value="1"/>
</dbReference>
<dbReference type="SUPFAM" id="SSF48452">
    <property type="entry name" value="TPR-like"/>
    <property type="match status" value="3"/>
</dbReference>
<dbReference type="InterPro" id="IPR012338">
    <property type="entry name" value="Beta-lactam/transpept-like"/>
</dbReference>
<feature type="compositionally biased region" description="Polar residues" evidence="2">
    <location>
        <begin position="7"/>
        <end position="19"/>
    </location>
</feature>
<protein>
    <recommendedName>
        <fullName evidence="3">Beta-lactamase-related domain-containing protein</fullName>
    </recommendedName>
</protein>
<dbReference type="SMART" id="SM00028">
    <property type="entry name" value="TPR"/>
    <property type="match status" value="11"/>
</dbReference>
<dbReference type="InterPro" id="IPR019734">
    <property type="entry name" value="TPR_rpt"/>
</dbReference>
<gene>
    <name evidence="4" type="ORF">BRAFLDRAFT_76869</name>
</gene>
<dbReference type="Pfam" id="PF13424">
    <property type="entry name" value="TPR_12"/>
    <property type="match status" value="5"/>
</dbReference>
<sequence>MGGLSPYLTTKSTLTQRQQDVQKRKGHTSPFSTATSSDNTNDRIRRLHSSYEEHLQHGCKALQTGDLDKAEQSFAAALKSVHIQGQHMEEVETLYMLGRVYLKRGIQSKDGGDFTKAAALCNAALVRSSRDDIEKAIKEITHAFVKDVLKIEQKVDSDDTEKHKLMLKADRGYVQEEITRIEQEVDPYSLDDEDPKIKDVEMKRVEAIKALCQTLVHQRKVFIAGLVDECMGVMRPPPSWGDLGDHRKAVNYYEQALEMKRSIFGEDTAHPDIAASLNNLGNAWRNLGNHRKAISYYEQSIQMKRSIYGEDTAHLDIAASLNNLGATWRNLGDYRKAISYYEQAIQMKRSIYGEDTAHPDIAASLNNLGATWRNLGDHRKAISYYEQALEMTRSIYALSNLGDHRKAISYYEQALEMTRSIYGEDTAHPDIATSLNNMGNTWGDLGDHRKAISYYEQALQMMRSIYGKNTAHPDIVKSLNNLCVAWREVGDYRKAISYYEQSIQMKRSIYGEDTAHPDIAGSLNNLGATWRNLGDHRKAISYYEQALEMTRSIYGKGTAHSDIAGSLNNLGNALSNLGDHRKAISYYEQALEMTRSIYGEDTAHPDIATSLNNMGNTWGDLGDHRKAISYYEQSLQMMRSIYVGQVLTMTSPDLQQRLQDLDTFIQNLMTCESRPVVGLTVSVVKDGQTIFAQGYGQRDLQTGQAVDNRTLFGVGSISKSFTSAPLAAILGERKDVSWDTVLTDILGPSFRFRDQFRTEEATIRDLLAHKIALESLWNSLLIGKDHWLNSTTACTYPAPWWKTRRTRSTAVPKISSNFPRDKRDYEGNYGNHPTGNLTISLIGNGVVLPTKSANQILLRAEEPLEYIPTIVADVEDKGGKIFSLSLQSYPPEPPVVFERGLKLTDPDPTCRARVGRLYRCLRLSRPHSSE</sequence>
<reference evidence="4" key="1">
    <citation type="journal article" date="2008" name="Nature">
        <title>The amphioxus genome and the evolution of the chordate karyotype.</title>
        <authorList>
            <consortium name="US DOE Joint Genome Institute (JGI-PGF)"/>
            <person name="Putnam N.H."/>
            <person name="Butts T."/>
            <person name="Ferrier D.E.K."/>
            <person name="Furlong R.F."/>
            <person name="Hellsten U."/>
            <person name="Kawashima T."/>
            <person name="Robinson-Rechavi M."/>
            <person name="Shoguchi E."/>
            <person name="Terry A."/>
            <person name="Yu J.-K."/>
            <person name="Benito-Gutierrez E.L."/>
            <person name="Dubchak I."/>
            <person name="Garcia-Fernandez J."/>
            <person name="Gibson-Brown J.J."/>
            <person name="Grigoriev I.V."/>
            <person name="Horton A.C."/>
            <person name="de Jong P.J."/>
            <person name="Jurka J."/>
            <person name="Kapitonov V.V."/>
            <person name="Kohara Y."/>
            <person name="Kuroki Y."/>
            <person name="Lindquist E."/>
            <person name="Lucas S."/>
            <person name="Osoegawa K."/>
            <person name="Pennacchio L.A."/>
            <person name="Salamov A.A."/>
            <person name="Satou Y."/>
            <person name="Sauka-Spengler T."/>
            <person name="Schmutz J."/>
            <person name="Shin-I T."/>
            <person name="Toyoda A."/>
            <person name="Bronner-Fraser M."/>
            <person name="Fujiyama A."/>
            <person name="Holland L.Z."/>
            <person name="Holland P.W.H."/>
            <person name="Satoh N."/>
            <person name="Rokhsar D.S."/>
        </authorList>
    </citation>
    <scope>NUCLEOTIDE SEQUENCE [LARGE SCALE GENOMIC DNA]</scope>
    <source>
        <strain evidence="4">S238N-H82</strain>
        <tissue evidence="4">Testes</tissue>
    </source>
</reference>
<dbReference type="AlphaFoldDB" id="C3YN87"/>